<feature type="domain" description="Zn(2)-C6 fungal-type" evidence="5">
    <location>
        <begin position="127"/>
        <end position="158"/>
    </location>
</feature>
<name>A0A0L0N5E4_TOLOC</name>
<feature type="non-terminal residue" evidence="6">
    <location>
        <position position="1"/>
    </location>
</feature>
<dbReference type="GO" id="GO:0000981">
    <property type="term" value="F:DNA-binding transcription factor activity, RNA polymerase II-specific"/>
    <property type="evidence" value="ECO:0007669"/>
    <property type="project" value="InterPro"/>
</dbReference>
<evidence type="ECO:0000313" key="6">
    <source>
        <dbReference type="EMBL" id="KND89343.1"/>
    </source>
</evidence>
<dbReference type="CDD" id="cd12148">
    <property type="entry name" value="fungal_TF_MHR"/>
    <property type="match status" value="1"/>
</dbReference>
<feature type="region of interest" description="Disordered" evidence="4">
    <location>
        <begin position="711"/>
        <end position="730"/>
    </location>
</feature>
<keyword evidence="2" id="KW-0479">Metal-binding</keyword>
<dbReference type="GO" id="GO:0006351">
    <property type="term" value="P:DNA-templated transcription"/>
    <property type="evidence" value="ECO:0007669"/>
    <property type="project" value="InterPro"/>
</dbReference>
<dbReference type="PROSITE" id="PS50048">
    <property type="entry name" value="ZN2_CY6_FUNGAL_2"/>
    <property type="match status" value="1"/>
</dbReference>
<protein>
    <submittedName>
        <fullName evidence="6">Putative transcriptional regulatory protein C3C7.04</fullName>
    </submittedName>
</protein>
<evidence type="ECO:0000259" key="5">
    <source>
        <dbReference type="PROSITE" id="PS50048"/>
    </source>
</evidence>
<keyword evidence="3" id="KW-0539">Nucleus</keyword>
<dbReference type="EMBL" id="LFRF01000019">
    <property type="protein sequence ID" value="KND89343.1"/>
    <property type="molecule type" value="Genomic_DNA"/>
</dbReference>
<dbReference type="GO" id="GO:0005634">
    <property type="term" value="C:nucleus"/>
    <property type="evidence" value="ECO:0007669"/>
    <property type="project" value="UniProtKB-SubCell"/>
</dbReference>
<evidence type="ECO:0000256" key="2">
    <source>
        <dbReference type="ARBA" id="ARBA00022723"/>
    </source>
</evidence>
<comment type="subcellular location">
    <subcellularLocation>
        <location evidence="1">Nucleus</location>
    </subcellularLocation>
</comment>
<sequence length="822" mass="91356">DDTPDDTHARLLADQHDAPVHAPSIRSDAAPTGSQTPTRSAWTTVVCLLVSGRPAMVSWRAQRACVPSSVASETAGQTVPGARIHTESGLGRAASHRPDEPRPVERHLAVLVAMAETPAEKAYSRSACAECQRRKEKCNREWPCNHCRKRKVADKCCFGPGQPSPDRPGRPDASRKRQLSHDEPASAETSPWDDGDSGFEALGYTASHLFSGLNAPERRARTMVKKQRQYFMAVGSCAQLARALQLLPPRPYTDSLVQNFLNSVNYHYYILYPPSFLDEYRAWWAARSDNKPLGLQWTCLLFMVCACSAQYTDVELQRTLETDLGESTQKLTEQYHNAARELHSVIPVGNNHLLNVQSLLHSCYWYKSEARFVECWHVLSAAIREAQELGIHQEAVAGPMSEFEREMRRRVWCVLDTWDWQISALLSRPMIIDRTDCDVGLPSLKLESYAPSPLLHMKLQSELITEMAKRFGLPKNVVAPADVQEYQRIIEAWMKTFPPTYDLEDPDEGSDTARPWIVLHRHYLRTMSFSMLLDPIRAYLAKPMTTNSQPDELRIRSDGIDYSLRLMGALYGFFDHVYPRDAKFHFVLFCIFDTAAVLCSALMHDEDTSIPRRDDILGAIDGAVNMLRRLNTVTKTAKTSYEILLRVSQRVTRAGWASTKSPQVNSYRRKRNRAEEPAPTPTPPAVSQTPAELPVSDPGSVGSYVTYSSLASNASPPTHARPVHAATPANPLSAADGPMGYPSTSSGLSMDGSVIMATPPVNPLSIDGIASPGPYLNATPPVDDMCQPLEFGNITQKDLGDLASLWNYESLNLGFINPQGPV</sequence>
<dbReference type="PANTHER" id="PTHR31001">
    <property type="entry name" value="UNCHARACTERIZED TRANSCRIPTIONAL REGULATORY PROTEIN"/>
    <property type="match status" value="1"/>
</dbReference>
<organism evidence="6 7">
    <name type="scientific">Tolypocladium ophioglossoides (strain CBS 100239)</name>
    <name type="common">Snaketongue truffleclub</name>
    <name type="synonym">Elaphocordyceps ophioglossoides</name>
    <dbReference type="NCBI Taxonomy" id="1163406"/>
    <lineage>
        <taxon>Eukaryota</taxon>
        <taxon>Fungi</taxon>
        <taxon>Dikarya</taxon>
        <taxon>Ascomycota</taxon>
        <taxon>Pezizomycotina</taxon>
        <taxon>Sordariomycetes</taxon>
        <taxon>Hypocreomycetidae</taxon>
        <taxon>Hypocreales</taxon>
        <taxon>Ophiocordycipitaceae</taxon>
        <taxon>Tolypocladium</taxon>
    </lineage>
</organism>
<dbReference type="AlphaFoldDB" id="A0A0L0N5E4"/>
<dbReference type="SMART" id="SM00906">
    <property type="entry name" value="Fungal_trans"/>
    <property type="match status" value="1"/>
</dbReference>
<feature type="compositionally biased region" description="Basic and acidic residues" evidence="4">
    <location>
        <begin position="167"/>
        <end position="184"/>
    </location>
</feature>
<dbReference type="GO" id="GO:0003677">
    <property type="term" value="F:DNA binding"/>
    <property type="evidence" value="ECO:0007669"/>
    <property type="project" value="InterPro"/>
</dbReference>
<dbReference type="InterPro" id="IPR007219">
    <property type="entry name" value="XnlR_reg_dom"/>
</dbReference>
<dbReference type="STRING" id="1163406.A0A0L0N5E4"/>
<dbReference type="InterPro" id="IPR050613">
    <property type="entry name" value="Sec_Metabolite_Reg"/>
</dbReference>
<dbReference type="Pfam" id="PF04082">
    <property type="entry name" value="Fungal_trans"/>
    <property type="match status" value="1"/>
</dbReference>
<evidence type="ECO:0000256" key="3">
    <source>
        <dbReference type="ARBA" id="ARBA00023242"/>
    </source>
</evidence>
<feature type="region of interest" description="Disordered" evidence="4">
    <location>
        <begin position="655"/>
        <end position="698"/>
    </location>
</feature>
<dbReference type="CDD" id="cd00067">
    <property type="entry name" value="GAL4"/>
    <property type="match status" value="1"/>
</dbReference>
<dbReference type="InterPro" id="IPR036864">
    <property type="entry name" value="Zn2-C6_fun-type_DNA-bd_sf"/>
</dbReference>
<evidence type="ECO:0000256" key="1">
    <source>
        <dbReference type="ARBA" id="ARBA00004123"/>
    </source>
</evidence>
<evidence type="ECO:0000256" key="4">
    <source>
        <dbReference type="SAM" id="MobiDB-lite"/>
    </source>
</evidence>
<dbReference type="PANTHER" id="PTHR31001:SF84">
    <property type="entry name" value="FUNGAL SPECIFIC TRANSCRIPTION FACTOR"/>
    <property type="match status" value="1"/>
</dbReference>
<dbReference type="InterPro" id="IPR001138">
    <property type="entry name" value="Zn2Cys6_DnaBD"/>
</dbReference>
<dbReference type="OrthoDB" id="5344325at2759"/>
<gene>
    <name evidence="6" type="ORF">TOPH_05945</name>
</gene>
<dbReference type="GO" id="GO:0008270">
    <property type="term" value="F:zinc ion binding"/>
    <property type="evidence" value="ECO:0007669"/>
    <property type="project" value="InterPro"/>
</dbReference>
<proteinExistence type="predicted"/>
<feature type="region of interest" description="Disordered" evidence="4">
    <location>
        <begin position="159"/>
        <end position="194"/>
    </location>
</feature>
<comment type="caution">
    <text evidence="6">The sequence shown here is derived from an EMBL/GenBank/DDBJ whole genome shotgun (WGS) entry which is preliminary data.</text>
</comment>
<keyword evidence="7" id="KW-1185">Reference proteome</keyword>
<evidence type="ECO:0000313" key="7">
    <source>
        <dbReference type="Proteomes" id="UP000036947"/>
    </source>
</evidence>
<reference evidence="6 7" key="1">
    <citation type="journal article" date="2015" name="BMC Genomics">
        <title>The genome of the truffle-parasite Tolypocladium ophioglossoides and the evolution of antifungal peptaibiotics.</title>
        <authorList>
            <person name="Quandt C.A."/>
            <person name="Bushley K.E."/>
            <person name="Spatafora J.W."/>
        </authorList>
    </citation>
    <scope>NUCLEOTIDE SEQUENCE [LARGE SCALE GENOMIC DNA]</scope>
    <source>
        <strain evidence="6 7">CBS 100239</strain>
    </source>
</reference>
<feature type="region of interest" description="Disordered" evidence="4">
    <location>
        <begin position="13"/>
        <end position="38"/>
    </location>
</feature>
<accession>A0A0L0N5E4</accession>
<dbReference type="Proteomes" id="UP000036947">
    <property type="component" value="Unassembled WGS sequence"/>
</dbReference>
<dbReference type="SUPFAM" id="SSF57701">
    <property type="entry name" value="Zn2/Cys6 DNA-binding domain"/>
    <property type="match status" value="1"/>
</dbReference>